<accession>A0ABT5DSC1</accession>
<evidence type="ECO:0000313" key="3">
    <source>
        <dbReference type="Proteomes" id="UP001221686"/>
    </source>
</evidence>
<dbReference type="EMBL" id="JAQNDL010000001">
    <property type="protein sequence ID" value="MDC0715959.1"/>
    <property type="molecule type" value="Genomic_DNA"/>
</dbReference>
<sequence length="555" mass="58111">MQRRAFPSLPGIVVLGVAACTAPGLGNLTHDPPAQESATGASGSASEDGPATTSEPAPPTGTTSEDPATTAVGSTTTEGSSSSSSGSSTTTEDDPSAPPAIVDGGLGPDPLQQPGPVSVTIDTAHADGVRMQVDGGPVIELGPAEADAFTGEIVVYTALDNGPHFATFVAWRGELESEALELPFTVALPPMGSELFWEGDNAIGQGTVIALAVTPSHHLIELGTYYPQGDARCYLRRRSLGGTWADGDLFEVKPGLKCSAIDLAVDDDGALLVLVDKLEGGELRWWLGKYDAWAGQPVNVGAGVVGDRARALARTGDRAAVCGTRPKGNTVTATAWMFASGGGAGTIVTYDYLPPTQPPLPLEFSETPNDCTFLDDRLFITGEVKGKHEQDNVIRVKHFLLESGFAGEDPIWKLAASGFSQGGGRVITTDGDSQVMTGGYFCGDQCDPLSELRMFAGGQQVWRRSLDPLLLDPRALAWHPAGYVVFVASRQLEKDVTSFFAQAWFPLKNQSLWTYEHQDGPTIHTPTALAIGPYGQIYAGGITAGGYPAVAIIAP</sequence>
<feature type="compositionally biased region" description="Low complexity" evidence="1">
    <location>
        <begin position="34"/>
        <end position="47"/>
    </location>
</feature>
<proteinExistence type="predicted"/>
<feature type="region of interest" description="Disordered" evidence="1">
    <location>
        <begin position="22"/>
        <end position="119"/>
    </location>
</feature>
<dbReference type="Proteomes" id="UP001221686">
    <property type="component" value="Unassembled WGS sequence"/>
</dbReference>
<keyword evidence="3" id="KW-1185">Reference proteome</keyword>
<dbReference type="PROSITE" id="PS51257">
    <property type="entry name" value="PROKAR_LIPOPROTEIN"/>
    <property type="match status" value="1"/>
</dbReference>
<dbReference type="SUPFAM" id="SSF101898">
    <property type="entry name" value="NHL repeat"/>
    <property type="match status" value="1"/>
</dbReference>
<evidence type="ECO:0000256" key="1">
    <source>
        <dbReference type="SAM" id="MobiDB-lite"/>
    </source>
</evidence>
<protein>
    <submittedName>
        <fullName evidence="2">Uncharacterized protein</fullName>
    </submittedName>
</protein>
<reference evidence="2 3" key="1">
    <citation type="submission" date="2022-11" db="EMBL/GenBank/DDBJ databases">
        <title>Minimal conservation of predation-associated metabolite biosynthetic gene clusters underscores biosynthetic potential of Myxococcota including descriptions for ten novel species: Archangium lansinium sp. nov., Myxococcus landrumus sp. nov., Nannocystis bai.</title>
        <authorList>
            <person name="Ahearne A."/>
            <person name="Stevens C."/>
            <person name="Dowd S."/>
        </authorList>
    </citation>
    <scope>NUCLEOTIDE SEQUENCE [LARGE SCALE GENOMIC DNA]</scope>
    <source>
        <strain evidence="2 3">BB15-2</strain>
    </source>
</reference>
<gene>
    <name evidence="2" type="ORF">POL25_03575</name>
</gene>
<name>A0ABT5DSC1_9BACT</name>
<feature type="compositionally biased region" description="Polar residues" evidence="1">
    <location>
        <begin position="51"/>
        <end position="67"/>
    </location>
</feature>
<feature type="compositionally biased region" description="Low complexity" evidence="1">
    <location>
        <begin position="73"/>
        <end position="90"/>
    </location>
</feature>
<organism evidence="2 3">
    <name type="scientific">Nannocystis bainbridge</name>
    <dbReference type="NCBI Taxonomy" id="2995303"/>
    <lineage>
        <taxon>Bacteria</taxon>
        <taxon>Pseudomonadati</taxon>
        <taxon>Myxococcota</taxon>
        <taxon>Polyangia</taxon>
        <taxon>Nannocystales</taxon>
        <taxon>Nannocystaceae</taxon>
        <taxon>Nannocystis</taxon>
    </lineage>
</organism>
<comment type="caution">
    <text evidence="2">The sequence shown here is derived from an EMBL/GenBank/DDBJ whole genome shotgun (WGS) entry which is preliminary data.</text>
</comment>
<dbReference type="RefSeq" id="WP_272084391.1">
    <property type="nucleotide sequence ID" value="NZ_JAQNDL010000001.1"/>
</dbReference>
<evidence type="ECO:0000313" key="2">
    <source>
        <dbReference type="EMBL" id="MDC0715959.1"/>
    </source>
</evidence>